<reference evidence="2" key="1">
    <citation type="journal article" date="2023" name="Int. J. Syst. Evol. Microbiol.">
        <title>&lt;i&gt;Clostridium folliculivorans&lt;/i&gt; sp. nov., isolated from soil samples of an organic paddy in Japan.</title>
        <authorList>
            <person name="Tazawa J."/>
            <person name="Kobayashi H."/>
            <person name="Tanizawa Y."/>
            <person name="Uchino A."/>
            <person name="Tanaka F."/>
            <person name="Urashima Y."/>
            <person name="Miura S."/>
            <person name="Sakamoto M."/>
            <person name="Ohkuma M."/>
            <person name="Tohno M."/>
        </authorList>
    </citation>
    <scope>NUCLEOTIDE SEQUENCE</scope>
    <source>
        <strain evidence="2">D1-1</strain>
    </source>
</reference>
<keyword evidence="1" id="KW-0472">Membrane</keyword>
<evidence type="ECO:0000256" key="1">
    <source>
        <dbReference type="SAM" id="Phobius"/>
    </source>
</evidence>
<feature type="transmembrane region" description="Helical" evidence="1">
    <location>
        <begin position="6"/>
        <end position="31"/>
    </location>
</feature>
<accession>A0A9W5Y050</accession>
<organism evidence="2 3">
    <name type="scientific">Clostridium folliculivorans</name>
    <dbReference type="NCBI Taxonomy" id="2886038"/>
    <lineage>
        <taxon>Bacteria</taxon>
        <taxon>Bacillati</taxon>
        <taxon>Bacillota</taxon>
        <taxon>Clostridia</taxon>
        <taxon>Eubacteriales</taxon>
        <taxon>Clostridiaceae</taxon>
        <taxon>Clostridium</taxon>
    </lineage>
</organism>
<protein>
    <submittedName>
        <fullName evidence="2">Uncharacterized protein</fullName>
    </submittedName>
</protein>
<comment type="caution">
    <text evidence="2">The sequence shown here is derived from an EMBL/GenBank/DDBJ whole genome shotgun (WGS) entry which is preliminary data.</text>
</comment>
<name>A0A9W5Y050_9CLOT</name>
<evidence type="ECO:0000313" key="2">
    <source>
        <dbReference type="EMBL" id="GKU24172.1"/>
    </source>
</evidence>
<dbReference type="AlphaFoldDB" id="A0A9W5Y050"/>
<feature type="transmembrane region" description="Helical" evidence="1">
    <location>
        <begin position="120"/>
        <end position="140"/>
    </location>
</feature>
<dbReference type="Proteomes" id="UP001057868">
    <property type="component" value="Unassembled WGS sequence"/>
</dbReference>
<gene>
    <name evidence="2" type="ORF">CFOLD11_09980</name>
</gene>
<proteinExistence type="predicted"/>
<keyword evidence="1" id="KW-0812">Transmembrane</keyword>
<keyword evidence="1" id="KW-1133">Transmembrane helix</keyword>
<evidence type="ECO:0000313" key="3">
    <source>
        <dbReference type="Proteomes" id="UP001057868"/>
    </source>
</evidence>
<keyword evidence="3" id="KW-1185">Reference proteome</keyword>
<dbReference type="EMBL" id="BQXY01000001">
    <property type="protein sequence ID" value="GKU24172.1"/>
    <property type="molecule type" value="Genomic_DNA"/>
</dbReference>
<sequence length="147" mass="16873">MYQFLALLGFFIFFFFAISLVLYVFMAYALYRMAVRQGLENPWVAWIPIAQLYILGKLIKGLKIFDFEVPNIEVVLPVASIIFVVFRNVHVLGTLVSLVNFILMLFALNKLYKLYKPESATLYTVLSILGFTVPFIVFSLKDKDPVA</sequence>
<feature type="transmembrane region" description="Helical" evidence="1">
    <location>
        <begin position="79"/>
        <end position="108"/>
    </location>
</feature>
<dbReference type="RefSeq" id="WP_261851194.1">
    <property type="nucleotide sequence ID" value="NZ_BQXY01000001.1"/>
</dbReference>